<evidence type="ECO:0000313" key="3">
    <source>
        <dbReference type="Proteomes" id="UP001497457"/>
    </source>
</evidence>
<keyword evidence="1" id="KW-0732">Signal</keyword>
<reference evidence="2 3" key="2">
    <citation type="submission" date="2024-10" db="EMBL/GenBank/DDBJ databases">
        <authorList>
            <person name="Ryan C."/>
        </authorList>
    </citation>
    <scope>NUCLEOTIDE SEQUENCE [LARGE SCALE GENOMIC DNA]</scope>
</reference>
<protein>
    <submittedName>
        <fullName evidence="2">Uncharacterized protein</fullName>
    </submittedName>
</protein>
<reference evidence="3" key="1">
    <citation type="submission" date="2024-06" db="EMBL/GenBank/DDBJ databases">
        <authorList>
            <person name="Ryan C."/>
        </authorList>
    </citation>
    <scope>NUCLEOTIDE SEQUENCE [LARGE SCALE GENOMIC DNA]</scope>
</reference>
<sequence>MAKATKLFLSSIILFLYTTLCIQGGTEYGDVTLRIPVHSMKTVEPLASLPAKTQRRVVCVPSWPCCLGNSPKDCHNTTVCNEIICNKPSDPLGSCVISTLACNCNNCV</sequence>
<dbReference type="EMBL" id="OZ075121">
    <property type="protein sequence ID" value="CAL4903831.1"/>
    <property type="molecule type" value="Genomic_DNA"/>
</dbReference>
<organism evidence="2 3">
    <name type="scientific">Urochloa decumbens</name>
    <dbReference type="NCBI Taxonomy" id="240449"/>
    <lineage>
        <taxon>Eukaryota</taxon>
        <taxon>Viridiplantae</taxon>
        <taxon>Streptophyta</taxon>
        <taxon>Embryophyta</taxon>
        <taxon>Tracheophyta</taxon>
        <taxon>Spermatophyta</taxon>
        <taxon>Magnoliopsida</taxon>
        <taxon>Liliopsida</taxon>
        <taxon>Poales</taxon>
        <taxon>Poaceae</taxon>
        <taxon>PACMAD clade</taxon>
        <taxon>Panicoideae</taxon>
        <taxon>Panicodae</taxon>
        <taxon>Paniceae</taxon>
        <taxon>Melinidinae</taxon>
        <taxon>Urochloa</taxon>
    </lineage>
</organism>
<accession>A0ABC8W6V2</accession>
<name>A0ABC8W6V2_9POAL</name>
<proteinExistence type="predicted"/>
<gene>
    <name evidence="2" type="ORF">URODEC1_LOCUS10772</name>
</gene>
<feature type="signal peptide" evidence="1">
    <location>
        <begin position="1"/>
        <end position="21"/>
    </location>
</feature>
<feature type="chain" id="PRO_5044760898" evidence="1">
    <location>
        <begin position="22"/>
        <end position="108"/>
    </location>
</feature>
<evidence type="ECO:0000256" key="1">
    <source>
        <dbReference type="SAM" id="SignalP"/>
    </source>
</evidence>
<dbReference type="AlphaFoldDB" id="A0ABC8W6V2"/>
<evidence type="ECO:0000313" key="2">
    <source>
        <dbReference type="EMBL" id="CAL4903831.1"/>
    </source>
</evidence>
<dbReference type="Proteomes" id="UP001497457">
    <property type="component" value="Chromosome 11b"/>
</dbReference>
<keyword evidence="3" id="KW-1185">Reference proteome</keyword>